<dbReference type="InterPro" id="IPR018247">
    <property type="entry name" value="EF_Hand_1_Ca_BS"/>
</dbReference>
<evidence type="ECO:0000313" key="4">
    <source>
        <dbReference type="Proteomes" id="UP000317909"/>
    </source>
</evidence>
<dbReference type="Pfam" id="PF13385">
    <property type="entry name" value="Laminin_G_3"/>
    <property type="match status" value="1"/>
</dbReference>
<feature type="domain" description="Ice-binding protein C-terminal" evidence="2">
    <location>
        <begin position="363"/>
        <end position="387"/>
    </location>
</feature>
<protein>
    <recommendedName>
        <fullName evidence="2">Ice-binding protein C-terminal domain-containing protein</fullName>
    </recommendedName>
</protein>
<dbReference type="Pfam" id="PF07589">
    <property type="entry name" value="PEP-CTERM"/>
    <property type="match status" value="1"/>
</dbReference>
<proteinExistence type="predicted"/>
<accession>A0A517U4B6</accession>
<keyword evidence="4" id="KW-1185">Reference proteome</keyword>
<dbReference type="Gene3D" id="2.60.120.200">
    <property type="match status" value="1"/>
</dbReference>
<dbReference type="RefSeq" id="WP_145435118.1">
    <property type="nucleotide sequence ID" value="NZ_CP036339.1"/>
</dbReference>
<evidence type="ECO:0000313" key="3">
    <source>
        <dbReference type="EMBL" id="QDT75457.1"/>
    </source>
</evidence>
<dbReference type="GO" id="GO:0000272">
    <property type="term" value="P:polysaccharide catabolic process"/>
    <property type="evidence" value="ECO:0007669"/>
    <property type="project" value="InterPro"/>
</dbReference>
<dbReference type="AlphaFoldDB" id="A0A517U4B6"/>
<evidence type="ECO:0000256" key="1">
    <source>
        <dbReference type="SAM" id="SignalP"/>
    </source>
</evidence>
<dbReference type="SUPFAM" id="SSF63446">
    <property type="entry name" value="Type I dockerin domain"/>
    <property type="match status" value="1"/>
</dbReference>
<sequence precursor="true">MSMQLLVQRRPTHVRCLALLVAGAFAHAASAADVAYWRHEEGPAGQIVASGPDTVLDSSGNGNHMQTFASGVSPFTAATYTSTVSPLPLRSGLANNLSLDFGPNPTGFTDDGGGLNDDNYTAGEPIQTYLFESITIELAFNMNSIGGYQAIFGKDGKPLGDSPVPPIKFLIRGDDFPDAAPNQLFVEWIDGNGAIHFLATRETVVAGQWNHVALTLSSTDAQLWVAGETGDYALKDSITGGTFAGPGGDVIYFDPTSFTVGRGAFDNNVTDWADAKIDEVRISDAVLTPNQFLFVTSPAGQDGDFNNDNIVDGADFLIWQRGFGPAGTNLTGDADGNGVVDAADLAIWKSQFGGPPAAVAAGAVPEPATLALGALAACLIGMVSRRR</sequence>
<name>A0A517U4B6_9BACT</name>
<organism evidence="3 4">
    <name type="scientific">Lacipirellula limnantheis</name>
    <dbReference type="NCBI Taxonomy" id="2528024"/>
    <lineage>
        <taxon>Bacteria</taxon>
        <taxon>Pseudomonadati</taxon>
        <taxon>Planctomycetota</taxon>
        <taxon>Planctomycetia</taxon>
        <taxon>Pirellulales</taxon>
        <taxon>Lacipirellulaceae</taxon>
        <taxon>Lacipirellula</taxon>
    </lineage>
</organism>
<dbReference type="InterPro" id="IPR036439">
    <property type="entry name" value="Dockerin_dom_sf"/>
</dbReference>
<dbReference type="Proteomes" id="UP000317909">
    <property type="component" value="Chromosome"/>
</dbReference>
<dbReference type="PROSITE" id="PS00018">
    <property type="entry name" value="EF_HAND_1"/>
    <property type="match status" value="2"/>
</dbReference>
<dbReference type="KEGG" id="llh:I41_46680"/>
<dbReference type="SUPFAM" id="SSF49899">
    <property type="entry name" value="Concanavalin A-like lectins/glucanases"/>
    <property type="match status" value="1"/>
</dbReference>
<dbReference type="OrthoDB" id="264277at2"/>
<evidence type="ECO:0000259" key="2">
    <source>
        <dbReference type="Pfam" id="PF07589"/>
    </source>
</evidence>
<feature type="chain" id="PRO_5021864877" description="Ice-binding protein C-terminal domain-containing protein" evidence="1">
    <location>
        <begin position="32"/>
        <end position="387"/>
    </location>
</feature>
<keyword evidence="1" id="KW-0732">Signal</keyword>
<reference evidence="3 4" key="1">
    <citation type="submission" date="2019-02" db="EMBL/GenBank/DDBJ databases">
        <title>Deep-cultivation of Planctomycetes and their phenomic and genomic characterization uncovers novel biology.</title>
        <authorList>
            <person name="Wiegand S."/>
            <person name="Jogler M."/>
            <person name="Boedeker C."/>
            <person name="Pinto D."/>
            <person name="Vollmers J."/>
            <person name="Rivas-Marin E."/>
            <person name="Kohn T."/>
            <person name="Peeters S.H."/>
            <person name="Heuer A."/>
            <person name="Rast P."/>
            <person name="Oberbeckmann S."/>
            <person name="Bunk B."/>
            <person name="Jeske O."/>
            <person name="Meyerdierks A."/>
            <person name="Storesund J.E."/>
            <person name="Kallscheuer N."/>
            <person name="Luecker S."/>
            <person name="Lage O.M."/>
            <person name="Pohl T."/>
            <person name="Merkel B.J."/>
            <person name="Hornburger P."/>
            <person name="Mueller R.-W."/>
            <person name="Bruemmer F."/>
            <person name="Labrenz M."/>
            <person name="Spormann A.M."/>
            <person name="Op den Camp H."/>
            <person name="Overmann J."/>
            <person name="Amann R."/>
            <person name="Jetten M.S.M."/>
            <person name="Mascher T."/>
            <person name="Medema M.H."/>
            <person name="Devos D.P."/>
            <person name="Kaster A.-K."/>
            <person name="Ovreas L."/>
            <person name="Rohde M."/>
            <person name="Galperin M.Y."/>
            <person name="Jogler C."/>
        </authorList>
    </citation>
    <scope>NUCLEOTIDE SEQUENCE [LARGE SCALE GENOMIC DNA]</scope>
    <source>
        <strain evidence="3 4">I41</strain>
    </source>
</reference>
<dbReference type="EMBL" id="CP036339">
    <property type="protein sequence ID" value="QDT75457.1"/>
    <property type="molecule type" value="Genomic_DNA"/>
</dbReference>
<dbReference type="InterPro" id="IPR013320">
    <property type="entry name" value="ConA-like_dom_sf"/>
</dbReference>
<gene>
    <name evidence="3" type="ORF">I41_46680</name>
</gene>
<dbReference type="InterPro" id="IPR013424">
    <property type="entry name" value="Ice-binding_C"/>
</dbReference>
<feature type="signal peptide" evidence="1">
    <location>
        <begin position="1"/>
        <end position="31"/>
    </location>
</feature>